<dbReference type="PANTHER" id="PTHR13062:SF12">
    <property type="entry name" value="ALPHA-2-MACROGLOBULIN DOMAIN-CONTAINING PROTEIN"/>
    <property type="match status" value="1"/>
</dbReference>
<dbReference type="PROSITE" id="PS51257">
    <property type="entry name" value="PROKAR_LIPOPROTEIN"/>
    <property type="match status" value="1"/>
</dbReference>
<evidence type="ECO:0000256" key="10">
    <source>
        <dbReference type="SAM" id="MobiDB-lite"/>
    </source>
</evidence>
<dbReference type="OrthoDB" id="275270at2"/>
<keyword evidence="15" id="KW-1185">Reference proteome</keyword>
<accession>A0A165NVH0</accession>
<feature type="region of interest" description="Disordered" evidence="10">
    <location>
        <begin position="535"/>
        <end position="556"/>
    </location>
</feature>
<dbReference type="EMBL" id="LRFC01000008">
    <property type="protein sequence ID" value="KZE67825.1"/>
    <property type="molecule type" value="Genomic_DNA"/>
</dbReference>
<feature type="compositionally biased region" description="Polar residues" evidence="10">
    <location>
        <begin position="535"/>
        <end position="545"/>
    </location>
</feature>
<proteinExistence type="predicted"/>
<keyword evidence="8" id="KW-0862">Zinc</keyword>
<dbReference type="Pfam" id="PF05547">
    <property type="entry name" value="Peptidase_M6"/>
    <property type="match status" value="1"/>
</dbReference>
<feature type="region of interest" description="Disordered" evidence="10">
    <location>
        <begin position="89"/>
        <end position="137"/>
    </location>
</feature>
<dbReference type="NCBIfam" id="TIGR03296">
    <property type="entry name" value="M6dom_TIGR03296"/>
    <property type="match status" value="1"/>
</dbReference>
<dbReference type="GO" id="GO:0006508">
    <property type="term" value="P:proteolysis"/>
    <property type="evidence" value="ECO:0007669"/>
    <property type="project" value="UniProtKB-KW"/>
</dbReference>
<sequence>MKKGKWVSAALAAMLSCSAFSSVSAAPVNVLSDVKDSAIEEKGHQHAGGPFDLAIANDERLIEMLKKNGQISKNASEADAQKQLQKFLKNKQEHAESLPKGELENEHGKKEKKGKEKHNKDGLKHGKKGKNNDVKPVVDEKWTGGERLDNVLVLLVEYPDFPAKDIAPEETDMHYDEYLKQHYEDMIFGDNGYKGPNGEDLVSVKQYYEQQSGGSYSITGKVGGWYQAKHPAAYYGGNVPDPDGSDAKPRDLVKEALEAAAKDPEIDLREFDQEDRYDLDGDGNLREPDGLVDHLMVVHSSVGEEAGGGSLGGDAIWSHRWNLGGIFPITGSPTPEVDYWGQGKMYAYDYTIEPADGAAGVFAHEYGHDLGLPDEYDTQYTGAGEAVAYWSIMSSGSWAGDIPGTEPTGFSAWSKEFLQSSMEGSNWLSGETLNLDKLDKKGVEVLLDQANTKGTNNDAVRVDLPEKETVVNTPFSGEYQYHSGSGNNLDNSLVTSLDLTQAKSAELSFKTWYDIEQDWDYASVQVKEKGSDEWTTVSGNITTQEDPYEQNPGDGITGKSDGWVDGVFDLSAYKGKEIELKLNYWTDVAAIYPGFFVDDITVKVDGNQTLFDDAESDSSFTPDGFTKNQGKFYSTHYYLLEWRNHAGVDTGLAHIRRGDSLMKYDGGLLVWYVDDSYSDNWTGVHPGDGFLGVVDANQETLRWSDASVASTRYQIHDAAFSKQKSEKMFLDYRELLGLTLKDYNTSATPKFYDKKDYSNPGLPDAGRNVPKYGLQFEVLNSSKDNSVGKIKISRK</sequence>
<evidence type="ECO:0000256" key="2">
    <source>
        <dbReference type="ARBA" id="ARBA00004613"/>
    </source>
</evidence>
<dbReference type="InterPro" id="IPR012300">
    <property type="entry name" value="Pept_M6_InhA"/>
</dbReference>
<evidence type="ECO:0000256" key="7">
    <source>
        <dbReference type="ARBA" id="ARBA00022801"/>
    </source>
</evidence>
<feature type="compositionally biased region" description="Basic and acidic residues" evidence="10">
    <location>
        <begin position="118"/>
        <end position="137"/>
    </location>
</feature>
<keyword evidence="7" id="KW-0378">Hydrolase</keyword>
<dbReference type="Proteomes" id="UP000076567">
    <property type="component" value="Unassembled WGS sequence"/>
</dbReference>
<gene>
    <name evidence="14" type="ORF">AWM68_18855</name>
</gene>
<keyword evidence="5" id="KW-0479">Metal-binding</keyword>
<dbReference type="RefSeq" id="WP_066239190.1">
    <property type="nucleotide sequence ID" value="NZ_LRFC01000008.1"/>
</dbReference>
<evidence type="ECO:0000256" key="8">
    <source>
        <dbReference type="ARBA" id="ARBA00022833"/>
    </source>
</evidence>
<evidence type="ECO:0000256" key="5">
    <source>
        <dbReference type="ARBA" id="ARBA00022723"/>
    </source>
</evidence>
<dbReference type="GO" id="GO:0046872">
    <property type="term" value="F:metal ion binding"/>
    <property type="evidence" value="ECO:0007669"/>
    <property type="project" value="UniProtKB-KW"/>
</dbReference>
<feature type="domain" description="Immune inhibitor A-like metallopeptidase VEG" evidence="13">
    <location>
        <begin position="635"/>
        <end position="790"/>
    </location>
</feature>
<reference evidence="15" key="1">
    <citation type="submission" date="2016-01" db="EMBL/GenBank/DDBJ databases">
        <title>Draft genome of Chromobacterium sp. F49.</title>
        <authorList>
            <person name="Hong K.W."/>
        </authorList>
    </citation>
    <scope>NUCLEOTIDE SEQUENCE [LARGE SCALE GENOMIC DNA]</scope>
    <source>
        <strain evidence="15">P7IIIA</strain>
    </source>
</reference>
<evidence type="ECO:0000256" key="3">
    <source>
        <dbReference type="ARBA" id="ARBA00022525"/>
    </source>
</evidence>
<dbReference type="InterPro" id="IPR008757">
    <property type="entry name" value="Peptidase_M6-like_domain"/>
</dbReference>
<evidence type="ECO:0000313" key="15">
    <source>
        <dbReference type="Proteomes" id="UP000076567"/>
    </source>
</evidence>
<comment type="cofactor">
    <cofactor evidence="1">
        <name>Zn(2+)</name>
        <dbReference type="ChEBI" id="CHEBI:29105"/>
    </cofactor>
</comment>
<keyword evidence="6 11" id="KW-0732">Signal</keyword>
<protein>
    <submittedName>
        <fullName evidence="14">Protease</fullName>
    </submittedName>
</protein>
<dbReference type="PANTHER" id="PTHR13062">
    <property type="entry name" value="COLLAGENASE"/>
    <property type="match status" value="1"/>
</dbReference>
<dbReference type="GO" id="GO:0008237">
    <property type="term" value="F:metallopeptidase activity"/>
    <property type="evidence" value="ECO:0007669"/>
    <property type="project" value="UniProtKB-KW"/>
</dbReference>
<feature type="compositionally biased region" description="Basic and acidic residues" evidence="10">
    <location>
        <begin position="90"/>
        <end position="109"/>
    </location>
</feature>
<feature type="signal peptide" evidence="11">
    <location>
        <begin position="1"/>
        <end position="25"/>
    </location>
</feature>
<evidence type="ECO:0000259" key="12">
    <source>
        <dbReference type="Pfam" id="PF05547"/>
    </source>
</evidence>
<comment type="subcellular location">
    <subcellularLocation>
        <location evidence="2">Secreted</location>
    </subcellularLocation>
</comment>
<feature type="chain" id="PRO_5007863588" evidence="11">
    <location>
        <begin position="26"/>
        <end position="795"/>
    </location>
</feature>
<dbReference type="GO" id="GO:0005576">
    <property type="term" value="C:extracellular region"/>
    <property type="evidence" value="ECO:0007669"/>
    <property type="project" value="UniProtKB-SubCell"/>
</dbReference>
<name>A0A165NVH0_9BACL</name>
<dbReference type="InterPro" id="IPR048665">
    <property type="entry name" value="InhA-like_VEG"/>
</dbReference>
<keyword evidence="9" id="KW-0482">Metalloprotease</keyword>
<evidence type="ECO:0000256" key="1">
    <source>
        <dbReference type="ARBA" id="ARBA00001947"/>
    </source>
</evidence>
<comment type="caution">
    <text evidence="14">The sequence shown here is derived from an EMBL/GenBank/DDBJ whole genome shotgun (WGS) entry which is preliminary data.</text>
</comment>
<dbReference type="AlphaFoldDB" id="A0A165NVH0"/>
<dbReference type="Pfam" id="PF20774">
    <property type="entry name" value="InhA-like_VEG"/>
    <property type="match status" value="1"/>
</dbReference>
<organism evidence="14 15">
    <name type="scientific">Fictibacillus phosphorivorans</name>
    <dbReference type="NCBI Taxonomy" id="1221500"/>
    <lineage>
        <taxon>Bacteria</taxon>
        <taxon>Bacillati</taxon>
        <taxon>Bacillota</taxon>
        <taxon>Bacilli</taxon>
        <taxon>Bacillales</taxon>
        <taxon>Fictibacillaceae</taxon>
        <taxon>Fictibacillus</taxon>
    </lineage>
</organism>
<evidence type="ECO:0000256" key="9">
    <source>
        <dbReference type="ARBA" id="ARBA00023049"/>
    </source>
</evidence>
<keyword evidence="4 14" id="KW-0645">Protease</keyword>
<dbReference type="SUPFAM" id="SSF55486">
    <property type="entry name" value="Metalloproteases ('zincins'), catalytic domain"/>
    <property type="match status" value="1"/>
</dbReference>
<dbReference type="PIRSF" id="PIRSF007519">
    <property type="entry name" value="Protease_InhA"/>
    <property type="match status" value="1"/>
</dbReference>
<dbReference type="Pfam" id="PF20773">
    <property type="entry name" value="InhA-like_MAM"/>
    <property type="match status" value="1"/>
</dbReference>
<keyword evidence="3" id="KW-0964">Secreted</keyword>
<feature type="domain" description="Peptidase M6-like" evidence="12">
    <location>
        <begin position="141"/>
        <end position="428"/>
    </location>
</feature>
<evidence type="ECO:0000256" key="6">
    <source>
        <dbReference type="ARBA" id="ARBA00022729"/>
    </source>
</evidence>
<evidence type="ECO:0000313" key="14">
    <source>
        <dbReference type="EMBL" id="KZE67825.1"/>
    </source>
</evidence>
<evidence type="ECO:0000259" key="13">
    <source>
        <dbReference type="Pfam" id="PF20774"/>
    </source>
</evidence>
<evidence type="ECO:0000256" key="11">
    <source>
        <dbReference type="SAM" id="SignalP"/>
    </source>
</evidence>
<evidence type="ECO:0000256" key="4">
    <source>
        <dbReference type="ARBA" id="ARBA00022670"/>
    </source>
</evidence>